<feature type="region of interest" description="Disordered" evidence="4">
    <location>
        <begin position="126"/>
        <end position="145"/>
    </location>
</feature>
<dbReference type="Gene3D" id="1.10.510.10">
    <property type="entry name" value="Transferase(Phosphotransferase) domain 1"/>
    <property type="match status" value="1"/>
</dbReference>
<sequence>MKRHLREPLTLEGPTANHDIDCKKGDGNDGYWTLLRDYASSQTVIKLKLVKNSAIGTKRPSLPSSPPQQPIKRIKMLYSTSPDISLLSSKISTLSSNTMSPCLSSFEEPSYTTSYYSRPTTISTDVQPTLPLKKRPRKSPSAPGKYREVSVETLTLLDAILPSAQDRESHQVDDNSYMAYRNILLGALESEKFKLSQPVYKLEGFVGCGASGLVVRARQNDRLVVIKMIADVSSSAHGKYHKELDNLLSLDHTNIISLIDAFTCSSQYVKTSSQDPPLKTPQIFCLVMPYMEETLFDLLAHQRELRTTKLGGLPLVQVQKVFAQIAAGLAHMHSHGMSHNDIKEENTLISIKGDHIQAALCDLGHARVTRTRKEPIITSPQYKCDLVPCNHRPENETRLYIIYGTAAMTPPEMQPNYRLRQKALNTSSSPNPEFIKFQGFEADVYALGLVLHSMIYGKLPDECHTWPKNMEEYKRSQPIKQAAGQCAVDIGGTNQLRLALPSSLRHLLNGMLHRDFQQRFTMDQVIKHPWLRSAVPPS</sequence>
<protein>
    <recommendedName>
        <fullName evidence="5">Protein kinase domain-containing protein</fullName>
    </recommendedName>
</protein>
<evidence type="ECO:0000313" key="6">
    <source>
        <dbReference type="EMBL" id="KAG2178508.1"/>
    </source>
</evidence>
<accession>A0A8H7UG01</accession>
<dbReference type="SUPFAM" id="SSF56112">
    <property type="entry name" value="Protein kinase-like (PK-like)"/>
    <property type="match status" value="1"/>
</dbReference>
<keyword evidence="7" id="KW-1185">Reference proteome</keyword>
<dbReference type="PROSITE" id="PS00107">
    <property type="entry name" value="PROTEIN_KINASE_ATP"/>
    <property type="match status" value="1"/>
</dbReference>
<reference evidence="6" key="1">
    <citation type="submission" date="2020-12" db="EMBL/GenBank/DDBJ databases">
        <title>Metabolic potential, ecology and presence of endohyphal bacteria is reflected in genomic diversity of Mucoromycotina.</title>
        <authorList>
            <person name="Muszewska A."/>
            <person name="Okrasinska A."/>
            <person name="Steczkiewicz K."/>
            <person name="Drgas O."/>
            <person name="Orlowska M."/>
            <person name="Perlinska-Lenart U."/>
            <person name="Aleksandrzak-Piekarczyk T."/>
            <person name="Szatraj K."/>
            <person name="Zielenkiewicz U."/>
            <person name="Pilsyk S."/>
            <person name="Malc E."/>
            <person name="Mieczkowski P."/>
            <person name="Kruszewska J.S."/>
            <person name="Biernat P."/>
            <person name="Pawlowska J."/>
        </authorList>
    </citation>
    <scope>NUCLEOTIDE SEQUENCE</scope>
    <source>
        <strain evidence="6">WA0000051536</strain>
    </source>
</reference>
<dbReference type="OrthoDB" id="4062651at2759"/>
<dbReference type="Proteomes" id="UP000612746">
    <property type="component" value="Unassembled WGS sequence"/>
</dbReference>
<dbReference type="InterPro" id="IPR017441">
    <property type="entry name" value="Protein_kinase_ATP_BS"/>
</dbReference>
<keyword evidence="2 3" id="KW-0067">ATP-binding</keyword>
<dbReference type="EMBL" id="JAEPRA010000011">
    <property type="protein sequence ID" value="KAG2178508.1"/>
    <property type="molecule type" value="Genomic_DNA"/>
</dbReference>
<evidence type="ECO:0000256" key="3">
    <source>
        <dbReference type="PROSITE-ProRule" id="PRU10141"/>
    </source>
</evidence>
<dbReference type="GO" id="GO:0004674">
    <property type="term" value="F:protein serine/threonine kinase activity"/>
    <property type="evidence" value="ECO:0007669"/>
    <property type="project" value="TreeGrafter"/>
</dbReference>
<dbReference type="PROSITE" id="PS00108">
    <property type="entry name" value="PROTEIN_KINASE_ST"/>
    <property type="match status" value="1"/>
</dbReference>
<dbReference type="InterPro" id="IPR008271">
    <property type="entry name" value="Ser/Thr_kinase_AS"/>
</dbReference>
<gene>
    <name evidence="6" type="ORF">INT44_001660</name>
</gene>
<evidence type="ECO:0000259" key="5">
    <source>
        <dbReference type="PROSITE" id="PS50011"/>
    </source>
</evidence>
<dbReference type="PANTHER" id="PTHR44167">
    <property type="entry name" value="OVARIAN-SPECIFIC SERINE/THREONINE-PROTEIN KINASE LOK-RELATED"/>
    <property type="match status" value="1"/>
</dbReference>
<dbReference type="GO" id="GO:0005524">
    <property type="term" value="F:ATP binding"/>
    <property type="evidence" value="ECO:0007669"/>
    <property type="project" value="UniProtKB-UniRule"/>
</dbReference>
<comment type="caution">
    <text evidence="6">The sequence shown here is derived from an EMBL/GenBank/DDBJ whole genome shotgun (WGS) entry which is preliminary data.</text>
</comment>
<dbReference type="SMART" id="SM00220">
    <property type="entry name" value="S_TKc"/>
    <property type="match status" value="1"/>
</dbReference>
<dbReference type="GO" id="GO:0044773">
    <property type="term" value="P:mitotic DNA damage checkpoint signaling"/>
    <property type="evidence" value="ECO:0007669"/>
    <property type="project" value="TreeGrafter"/>
</dbReference>
<dbReference type="Pfam" id="PF00069">
    <property type="entry name" value="Pkinase"/>
    <property type="match status" value="2"/>
</dbReference>
<feature type="domain" description="Protein kinase" evidence="5">
    <location>
        <begin position="200"/>
        <end position="531"/>
    </location>
</feature>
<dbReference type="AlphaFoldDB" id="A0A8H7UG01"/>
<feature type="binding site" evidence="3">
    <location>
        <position position="227"/>
    </location>
    <ligand>
        <name>ATP</name>
        <dbReference type="ChEBI" id="CHEBI:30616"/>
    </ligand>
</feature>
<dbReference type="Gene3D" id="3.30.200.20">
    <property type="entry name" value="Phosphorylase Kinase, domain 1"/>
    <property type="match status" value="1"/>
</dbReference>
<evidence type="ECO:0000256" key="1">
    <source>
        <dbReference type="ARBA" id="ARBA00022741"/>
    </source>
</evidence>
<dbReference type="InterPro" id="IPR011009">
    <property type="entry name" value="Kinase-like_dom_sf"/>
</dbReference>
<dbReference type="GO" id="GO:0005634">
    <property type="term" value="C:nucleus"/>
    <property type="evidence" value="ECO:0007669"/>
    <property type="project" value="TreeGrafter"/>
</dbReference>
<proteinExistence type="predicted"/>
<evidence type="ECO:0000256" key="4">
    <source>
        <dbReference type="SAM" id="MobiDB-lite"/>
    </source>
</evidence>
<name>A0A8H7UG01_9FUNG</name>
<organism evidence="6 7">
    <name type="scientific">Umbelopsis vinacea</name>
    <dbReference type="NCBI Taxonomy" id="44442"/>
    <lineage>
        <taxon>Eukaryota</taxon>
        <taxon>Fungi</taxon>
        <taxon>Fungi incertae sedis</taxon>
        <taxon>Mucoromycota</taxon>
        <taxon>Mucoromycotina</taxon>
        <taxon>Umbelopsidomycetes</taxon>
        <taxon>Umbelopsidales</taxon>
        <taxon>Umbelopsidaceae</taxon>
        <taxon>Umbelopsis</taxon>
    </lineage>
</organism>
<dbReference type="PROSITE" id="PS50011">
    <property type="entry name" value="PROTEIN_KINASE_DOM"/>
    <property type="match status" value="1"/>
</dbReference>
<dbReference type="PANTHER" id="PTHR44167:SF30">
    <property type="entry name" value="PHOSPHORYLASE KINASE"/>
    <property type="match status" value="1"/>
</dbReference>
<keyword evidence="1 3" id="KW-0547">Nucleotide-binding</keyword>
<dbReference type="InterPro" id="IPR000719">
    <property type="entry name" value="Prot_kinase_dom"/>
</dbReference>
<evidence type="ECO:0000256" key="2">
    <source>
        <dbReference type="ARBA" id="ARBA00022840"/>
    </source>
</evidence>
<evidence type="ECO:0000313" key="7">
    <source>
        <dbReference type="Proteomes" id="UP000612746"/>
    </source>
</evidence>